<sequence>MKQLLKYSSLIVVLFASCKKEEIKMYQDAPAVYFTTPTYSYSFTQDIDSSAKTIYLPVKLSGNKSDHDRSFNIQIVNDSNTNVPSELYEIKQGQVPGNSFDGKVAIVLKRNAKVDSSIVKLRVQLVGSNELDPMLSPIVDITWTGKIIQPSNWKWLKYYFGTPFSTGWYKFMIQAAGVSSFPYDPTQAAADPVTWWWNANQVQAYGLKVKEALIKYNAEHPGNEMKHDDGTYAGQLVTMPI</sequence>
<name>A0A9E2SEX8_9BACT</name>
<evidence type="ECO:0000313" key="2">
    <source>
        <dbReference type="Proteomes" id="UP000812270"/>
    </source>
</evidence>
<reference evidence="1" key="1">
    <citation type="submission" date="2021-06" db="EMBL/GenBank/DDBJ databases">
        <authorList>
            <person name="Huq M.A."/>
        </authorList>
    </citation>
    <scope>NUCLEOTIDE SEQUENCE</scope>
    <source>
        <strain evidence="1">MAH-26</strain>
    </source>
</reference>
<keyword evidence="2" id="KW-1185">Reference proteome</keyword>
<dbReference type="EMBL" id="JAHSPG010000013">
    <property type="protein sequence ID" value="MBV4358915.1"/>
    <property type="molecule type" value="Genomic_DNA"/>
</dbReference>
<proteinExistence type="predicted"/>
<accession>A0A9E2SEX8</accession>
<comment type="caution">
    <text evidence="1">The sequence shown here is derived from an EMBL/GenBank/DDBJ whole genome shotgun (WGS) entry which is preliminary data.</text>
</comment>
<protein>
    <submittedName>
        <fullName evidence="1">DUF4843 domain-containing protein</fullName>
    </submittedName>
</protein>
<dbReference type="InterPro" id="IPR032299">
    <property type="entry name" value="DUF4843"/>
</dbReference>
<organism evidence="1 2">
    <name type="scientific">Pinibacter aurantiacus</name>
    <dbReference type="NCBI Taxonomy" id="2851599"/>
    <lineage>
        <taxon>Bacteria</taxon>
        <taxon>Pseudomonadati</taxon>
        <taxon>Bacteroidota</taxon>
        <taxon>Chitinophagia</taxon>
        <taxon>Chitinophagales</taxon>
        <taxon>Chitinophagaceae</taxon>
        <taxon>Pinibacter</taxon>
    </lineage>
</organism>
<dbReference type="AlphaFoldDB" id="A0A9E2SEX8"/>
<gene>
    <name evidence="1" type="ORF">KTO63_17240</name>
</gene>
<dbReference type="PROSITE" id="PS51257">
    <property type="entry name" value="PROKAR_LIPOPROTEIN"/>
    <property type="match status" value="1"/>
</dbReference>
<evidence type="ECO:0000313" key="1">
    <source>
        <dbReference type="EMBL" id="MBV4358915.1"/>
    </source>
</evidence>
<dbReference type="Proteomes" id="UP000812270">
    <property type="component" value="Unassembled WGS sequence"/>
</dbReference>
<dbReference type="RefSeq" id="WP_217792657.1">
    <property type="nucleotide sequence ID" value="NZ_JAHSPG010000013.1"/>
</dbReference>
<dbReference type="Pfam" id="PF16132">
    <property type="entry name" value="DUF4843"/>
    <property type="match status" value="1"/>
</dbReference>